<dbReference type="InterPro" id="IPR036259">
    <property type="entry name" value="MFS_trans_sf"/>
</dbReference>
<dbReference type="AlphaFoldDB" id="A0A093UQW9"/>
<protein>
    <submittedName>
        <fullName evidence="7">Putative MFS-type transporter C16A3.17c</fullName>
    </submittedName>
</protein>
<evidence type="ECO:0000259" key="6">
    <source>
        <dbReference type="PROSITE" id="PS50850"/>
    </source>
</evidence>
<feature type="transmembrane region" description="Helical" evidence="5">
    <location>
        <begin position="148"/>
        <end position="165"/>
    </location>
</feature>
<dbReference type="Gene3D" id="1.20.1720.10">
    <property type="entry name" value="Multidrug resistance protein D"/>
    <property type="match status" value="1"/>
</dbReference>
<dbReference type="GO" id="GO:0022857">
    <property type="term" value="F:transmembrane transporter activity"/>
    <property type="evidence" value="ECO:0007669"/>
    <property type="project" value="InterPro"/>
</dbReference>
<dbReference type="PANTHER" id="PTHR23501">
    <property type="entry name" value="MAJOR FACILITATOR SUPERFAMILY"/>
    <property type="match status" value="1"/>
</dbReference>
<feature type="transmembrane region" description="Helical" evidence="5">
    <location>
        <begin position="65"/>
        <end position="84"/>
    </location>
</feature>
<feature type="transmembrane region" description="Helical" evidence="5">
    <location>
        <begin position="211"/>
        <end position="231"/>
    </location>
</feature>
<evidence type="ECO:0000256" key="3">
    <source>
        <dbReference type="ARBA" id="ARBA00022989"/>
    </source>
</evidence>
<dbReference type="SUPFAM" id="SSF103473">
    <property type="entry name" value="MFS general substrate transporter"/>
    <property type="match status" value="1"/>
</dbReference>
<keyword evidence="4 5" id="KW-0472">Membrane</keyword>
<name>A0A093UQW9_TALMA</name>
<sequence length="327" mass="34899">MEEGNFTDLETIVEADETATWEAGRRAWSIVLTLAFVSLIVALDATILVTALPTISADLNGSGSASFWVGTSYLLASSVLMPFMGSLSDILGRREILTAALLFFTVGSTVAGVAQSMDILLLGRVLQGVGGAGILPMTQIVLCDIVPLRFRPFCGISMVIVPFIIRLRTKQSSILAKLARIDWIGGSLFIGSMTSFLMAVTWGGVDHAWDSAATLAPLLIGIVGTVVSILWEKWGAREPFIRLAIFSNRSALAGSQCFQLFIQLYYVSLYFTSVKAFSPVHTGVSVIPVSSVLVPTGIIVSLLSPVPAASDGPYGLAGYLRSSHQVY</sequence>
<proteinExistence type="predicted"/>
<dbReference type="PROSITE" id="PS50850">
    <property type="entry name" value="MFS"/>
    <property type="match status" value="1"/>
</dbReference>
<feature type="transmembrane region" description="Helical" evidence="5">
    <location>
        <begin position="251"/>
        <end position="271"/>
    </location>
</feature>
<dbReference type="HOGENOM" id="CLU_850397_0_0_1"/>
<evidence type="ECO:0000313" key="7">
    <source>
        <dbReference type="EMBL" id="KFX42687.1"/>
    </source>
</evidence>
<dbReference type="Pfam" id="PF07690">
    <property type="entry name" value="MFS_1"/>
    <property type="match status" value="1"/>
</dbReference>
<comment type="subcellular location">
    <subcellularLocation>
        <location evidence="1">Membrane</location>
        <topology evidence="1">Multi-pass membrane protein</topology>
    </subcellularLocation>
</comment>
<gene>
    <name evidence="7" type="ORF">GQ26_0410020</name>
</gene>
<feature type="transmembrane region" description="Helical" evidence="5">
    <location>
        <begin position="27"/>
        <end position="53"/>
    </location>
</feature>
<dbReference type="InterPro" id="IPR020846">
    <property type="entry name" value="MFS_dom"/>
</dbReference>
<dbReference type="PANTHER" id="PTHR23501:SF59">
    <property type="entry name" value="MAJOR FACILITATOR SUPERFAMILY (MFS) PROFILE DOMAIN-CONTAINING PROTEIN-RELATED"/>
    <property type="match status" value="1"/>
</dbReference>
<keyword evidence="2 5" id="KW-0812">Transmembrane</keyword>
<dbReference type="EMBL" id="JPOX01000041">
    <property type="protein sequence ID" value="KFX42687.1"/>
    <property type="molecule type" value="Genomic_DNA"/>
</dbReference>
<feature type="transmembrane region" description="Helical" evidence="5">
    <location>
        <begin position="186"/>
        <end position="205"/>
    </location>
</feature>
<evidence type="ECO:0000256" key="2">
    <source>
        <dbReference type="ARBA" id="ARBA00022692"/>
    </source>
</evidence>
<dbReference type="InterPro" id="IPR011701">
    <property type="entry name" value="MFS"/>
</dbReference>
<evidence type="ECO:0000256" key="5">
    <source>
        <dbReference type="SAM" id="Phobius"/>
    </source>
</evidence>
<accession>A0A093UQW9</accession>
<dbReference type="GO" id="GO:0005886">
    <property type="term" value="C:plasma membrane"/>
    <property type="evidence" value="ECO:0007669"/>
    <property type="project" value="TreeGrafter"/>
</dbReference>
<organism evidence="7">
    <name type="scientific">Talaromyces marneffei PM1</name>
    <dbReference type="NCBI Taxonomy" id="1077442"/>
    <lineage>
        <taxon>Eukaryota</taxon>
        <taxon>Fungi</taxon>
        <taxon>Dikarya</taxon>
        <taxon>Ascomycota</taxon>
        <taxon>Pezizomycotina</taxon>
        <taxon>Eurotiomycetes</taxon>
        <taxon>Eurotiomycetidae</taxon>
        <taxon>Eurotiales</taxon>
        <taxon>Trichocomaceae</taxon>
        <taxon>Talaromyces</taxon>
        <taxon>Talaromyces sect. Talaromyces</taxon>
    </lineage>
</organism>
<feature type="transmembrane region" description="Helical" evidence="5">
    <location>
        <begin position="283"/>
        <end position="303"/>
    </location>
</feature>
<evidence type="ECO:0000256" key="1">
    <source>
        <dbReference type="ARBA" id="ARBA00004141"/>
    </source>
</evidence>
<reference evidence="7" key="2">
    <citation type="journal article" date="2014" name="PLoS Genet.">
        <title>Signature gene expression reveals novel clues to the molecular mechanisms of dimorphic transition in Penicillium marneffei.</title>
        <authorList>
            <person name="Yang E."/>
            <person name="Wang G."/>
            <person name="Cai J."/>
            <person name="Woo P.C."/>
            <person name="Lau S.K."/>
            <person name="Yuen K.-Y."/>
            <person name="Chow W.-N."/>
            <person name="Lin X."/>
        </authorList>
    </citation>
    <scope>NUCLEOTIDE SEQUENCE</scope>
    <source>
        <strain evidence="7">PM1</strain>
    </source>
</reference>
<reference key="1">
    <citation type="journal article" date="2014" name="PLoS Genet.">
        <title>Signature Gene Expression Reveals Novel Clues to the Molecular Mechanisms of Dimorphic Transition in Penicillium marneffei.</title>
        <authorList>
            <person name="Yang E."/>
            <person name="Wang G."/>
            <person name="Cai J."/>
            <person name="Woo P.C."/>
            <person name="Lau S.K."/>
            <person name="Yuen K.-Y."/>
            <person name="Chow W.-N."/>
            <person name="Lin X."/>
        </authorList>
    </citation>
    <scope>NUCLEOTIDE SEQUENCE [LARGE SCALE GENOMIC DNA]</scope>
    <source>
        <strain>PM1</strain>
    </source>
</reference>
<evidence type="ECO:0000256" key="4">
    <source>
        <dbReference type="ARBA" id="ARBA00023136"/>
    </source>
</evidence>
<keyword evidence="3 5" id="KW-1133">Transmembrane helix</keyword>
<feature type="transmembrane region" description="Helical" evidence="5">
    <location>
        <begin position="96"/>
        <end position="114"/>
    </location>
</feature>
<feature type="domain" description="Major facilitator superfamily (MFS) profile" evidence="6">
    <location>
        <begin position="30"/>
        <end position="327"/>
    </location>
</feature>
<comment type="caution">
    <text evidence="7">The sequence shown here is derived from an EMBL/GenBank/DDBJ whole genome shotgun (WGS) entry which is preliminary data.</text>
</comment>